<dbReference type="NCBIfam" id="TIGR01252">
    <property type="entry name" value="acetolac_decarb"/>
    <property type="match status" value="1"/>
</dbReference>
<evidence type="ECO:0000256" key="7">
    <source>
        <dbReference type="ARBA" id="ARBA00023061"/>
    </source>
</evidence>
<comment type="caution">
    <text evidence="10">The sequence shown here is derived from an EMBL/GenBank/DDBJ whole genome shotgun (WGS) entry which is preliminary data.</text>
</comment>
<comment type="pathway">
    <text evidence="2 9">Polyol metabolism; (R,R)-butane-2,3-diol biosynthesis; (R,R)-butane-2,3-diol from pyruvate: step 2/3.</text>
</comment>
<comment type="similarity">
    <text evidence="3 9">Belongs to the alpha-acetolactate decarboxylase family.</text>
</comment>
<evidence type="ECO:0000256" key="2">
    <source>
        <dbReference type="ARBA" id="ARBA00005170"/>
    </source>
</evidence>
<name>A0AA87AI97_9BACL</name>
<dbReference type="EC" id="4.1.1.5" evidence="4 9"/>
<evidence type="ECO:0000256" key="9">
    <source>
        <dbReference type="PIRNR" id="PIRNR001332"/>
    </source>
</evidence>
<organism evidence="10 11">
    <name type="scientific">Gemella haemolysans M341</name>
    <dbReference type="NCBI Taxonomy" id="562981"/>
    <lineage>
        <taxon>Bacteria</taxon>
        <taxon>Bacillati</taxon>
        <taxon>Bacillota</taxon>
        <taxon>Bacilli</taxon>
        <taxon>Bacillales</taxon>
        <taxon>Gemellaceae</taxon>
        <taxon>Gemella</taxon>
    </lineage>
</organism>
<dbReference type="PIRSF" id="PIRSF001332">
    <property type="entry name" value="Acetolac_decarb"/>
    <property type="match status" value="1"/>
</dbReference>
<dbReference type="EMBL" id="ACRO01000008">
    <property type="protein sequence ID" value="EGF85576.1"/>
    <property type="molecule type" value="Genomic_DNA"/>
</dbReference>
<dbReference type="AlphaFoldDB" id="A0AA87AI97"/>
<keyword evidence="8 9" id="KW-0456">Lyase</keyword>
<dbReference type="GO" id="GO:0045151">
    <property type="term" value="P:acetoin biosynthetic process"/>
    <property type="evidence" value="ECO:0007669"/>
    <property type="project" value="UniProtKB-UniRule"/>
</dbReference>
<gene>
    <name evidence="10" type="ORF">HMPREF0428_00740</name>
</gene>
<dbReference type="CDD" id="cd17299">
    <property type="entry name" value="acetolactate_decarboxylase"/>
    <property type="match status" value="1"/>
</dbReference>
<evidence type="ECO:0000256" key="1">
    <source>
        <dbReference type="ARBA" id="ARBA00001784"/>
    </source>
</evidence>
<evidence type="ECO:0000256" key="3">
    <source>
        <dbReference type="ARBA" id="ARBA00007106"/>
    </source>
</evidence>
<evidence type="ECO:0000313" key="11">
    <source>
        <dbReference type="Proteomes" id="UP000004773"/>
    </source>
</evidence>
<evidence type="ECO:0000256" key="4">
    <source>
        <dbReference type="ARBA" id="ARBA00013204"/>
    </source>
</evidence>
<reference evidence="10 11" key="1">
    <citation type="submission" date="2011-03" db="EMBL/GenBank/DDBJ databases">
        <title>The Genome Sequence of Gemella haemolysans M341.</title>
        <authorList>
            <consortium name="The Broad Institute Genome Sequencing Platform"/>
            <consortium name="The Broad Institute Genome Sequencing Center for Infectious Disease"/>
            <person name="Earl A."/>
            <person name="Ward D."/>
            <person name="Feldgarden M."/>
            <person name="Gevers D."/>
            <person name="Sibley C.D."/>
            <person name="Field T.R."/>
            <person name="Grinwis M."/>
            <person name="Eshaghurshan C.S."/>
            <person name="Surette M.G."/>
            <person name="Young S.K."/>
            <person name="Zeng Q."/>
            <person name="Gargeya S."/>
            <person name="Fitzgerald M."/>
            <person name="Haas B."/>
            <person name="Abouelleil A."/>
            <person name="Alvarado L."/>
            <person name="Arachchi H.M."/>
            <person name="Berlin A."/>
            <person name="Brown A."/>
            <person name="Chapman S.B."/>
            <person name="Chen Z."/>
            <person name="Dunbar C."/>
            <person name="Freedman E."/>
            <person name="Gearin G."/>
            <person name="Gellesch M."/>
            <person name="Goldberg J."/>
            <person name="Griggs A."/>
            <person name="Gujja S."/>
            <person name="Heilman E.R."/>
            <person name="Heiman D."/>
            <person name="Howarth C."/>
            <person name="Larson L."/>
            <person name="Lui A."/>
            <person name="MacDonald P.J.P."/>
            <person name="Mehta T."/>
            <person name="Montmayeur A."/>
            <person name="Murphy C."/>
            <person name="Neiman D."/>
            <person name="Pearson M."/>
            <person name="Priest M."/>
            <person name="Roberts A."/>
            <person name="Saif S."/>
            <person name="Shea T."/>
            <person name="Shenoy N."/>
            <person name="Sisk P."/>
            <person name="Stolte C."/>
            <person name="Sykes S."/>
            <person name="White J."/>
            <person name="Yandava C."/>
            <person name="Wortman J."/>
            <person name="Nusbaum C."/>
            <person name="Birren B."/>
        </authorList>
    </citation>
    <scope>NUCLEOTIDE SEQUENCE [LARGE SCALE GENOMIC DNA]</scope>
    <source>
        <strain evidence="10 11">M341</strain>
    </source>
</reference>
<dbReference type="Gene3D" id="3.30.1330.80">
    <property type="entry name" value="Hypothetical protein, similar to alpha- acetolactate decarboxylase, domain 2"/>
    <property type="match status" value="2"/>
</dbReference>
<evidence type="ECO:0000256" key="6">
    <source>
        <dbReference type="ARBA" id="ARBA00022793"/>
    </source>
</evidence>
<evidence type="ECO:0000313" key="10">
    <source>
        <dbReference type="EMBL" id="EGF85576.1"/>
    </source>
</evidence>
<keyword evidence="7 9" id="KW-0005">Acetoin biosynthesis</keyword>
<keyword evidence="6 9" id="KW-0210">Decarboxylase</keyword>
<dbReference type="Pfam" id="PF03306">
    <property type="entry name" value="AAL_decarboxy"/>
    <property type="match status" value="1"/>
</dbReference>
<dbReference type="SUPFAM" id="SSF117856">
    <property type="entry name" value="AF0104/ALDC/Ptd012-like"/>
    <property type="match status" value="1"/>
</dbReference>
<dbReference type="PANTHER" id="PTHR35524:SF1">
    <property type="entry name" value="ALPHA-ACETOLACTATE DECARBOXYLASE"/>
    <property type="match status" value="1"/>
</dbReference>
<dbReference type="RefSeq" id="WP_003146770.1">
    <property type="nucleotide sequence ID" value="NZ_GL883582.1"/>
</dbReference>
<evidence type="ECO:0000256" key="5">
    <source>
        <dbReference type="ARBA" id="ARBA00020164"/>
    </source>
</evidence>
<proteinExistence type="inferred from homology"/>
<sequence>MLYQYSTMAALMGGAFSGTTTVKKLLEHGDFGIGTFEGVDGEMIILNGEVYKTDSNGFSTLQPKEATSPFSNVTKFSTNFKKVTTTSFENLNNDISEYLNPNYFYAIKITGVFDKIDTRSPKKHEKPYPTLLEILETQSIFNYKNSKGTIVGFFSPEYTQGVGVGGFHLHYISDDRTQGGHIFNFDIKDATIEVSKPLNFTLELPQSEEYKDVNINLKTLHKEVHEAESSR</sequence>
<dbReference type="Proteomes" id="UP000004773">
    <property type="component" value="Unassembled WGS sequence"/>
</dbReference>
<protein>
    <recommendedName>
        <fullName evidence="5 9">Alpha-acetolactate decarboxylase</fullName>
        <ecNumber evidence="4 9">4.1.1.5</ecNumber>
    </recommendedName>
</protein>
<comment type="catalytic activity">
    <reaction evidence="1 9">
        <text>(2S)-2-acetolactate + H(+) = (R)-acetoin + CO2</text>
        <dbReference type="Rhea" id="RHEA:21580"/>
        <dbReference type="ChEBI" id="CHEBI:15378"/>
        <dbReference type="ChEBI" id="CHEBI:15686"/>
        <dbReference type="ChEBI" id="CHEBI:16526"/>
        <dbReference type="ChEBI" id="CHEBI:58476"/>
        <dbReference type="EC" id="4.1.1.5"/>
    </reaction>
</comment>
<accession>A0AA87AI97</accession>
<dbReference type="PANTHER" id="PTHR35524">
    <property type="entry name" value="ALPHA-ACETOLACTATE DECARBOXYLASE"/>
    <property type="match status" value="1"/>
</dbReference>
<evidence type="ECO:0000256" key="8">
    <source>
        <dbReference type="ARBA" id="ARBA00023239"/>
    </source>
</evidence>
<dbReference type="GO" id="GO:0047605">
    <property type="term" value="F:acetolactate decarboxylase activity"/>
    <property type="evidence" value="ECO:0007669"/>
    <property type="project" value="UniProtKB-UniRule"/>
</dbReference>
<dbReference type="InterPro" id="IPR005128">
    <property type="entry name" value="Acetolactate_a_deCO2ase"/>
</dbReference>